<comment type="caution">
    <text evidence="3">The sequence shown here is derived from an EMBL/GenBank/DDBJ whole genome shotgun (WGS) entry which is preliminary data.</text>
</comment>
<dbReference type="Pfam" id="PF07811">
    <property type="entry name" value="TadE"/>
    <property type="match status" value="1"/>
</dbReference>
<feature type="region of interest" description="Disordered" evidence="1">
    <location>
        <begin position="45"/>
        <end position="68"/>
    </location>
</feature>
<gene>
    <name evidence="3" type="ORF">RM479_22450</name>
</gene>
<feature type="domain" description="TadE-like" evidence="2">
    <location>
        <begin position="11"/>
        <end position="48"/>
    </location>
</feature>
<reference evidence="4" key="1">
    <citation type="submission" date="2023-07" db="EMBL/GenBank/DDBJ databases">
        <title>30 novel species of actinomycetes from the DSMZ collection.</title>
        <authorList>
            <person name="Nouioui I."/>
        </authorList>
    </citation>
    <scope>NUCLEOTIDE SEQUENCE [LARGE SCALE GENOMIC DNA]</scope>
    <source>
        <strain evidence="4">DSM 44743</strain>
    </source>
</reference>
<dbReference type="InterPro" id="IPR012495">
    <property type="entry name" value="TadE-like_dom"/>
</dbReference>
<dbReference type="EMBL" id="JAVREP010000019">
    <property type="protein sequence ID" value="MDT0331184.1"/>
    <property type="molecule type" value="Genomic_DNA"/>
</dbReference>
<protein>
    <submittedName>
        <fullName evidence="3">TadE/TadG family type IV pilus assembly protein</fullName>
    </submittedName>
</protein>
<dbReference type="RefSeq" id="WP_311513738.1">
    <property type="nucleotide sequence ID" value="NZ_JAVREP010000019.1"/>
</dbReference>
<accession>A0ABU2MER2</accession>
<dbReference type="Proteomes" id="UP001183390">
    <property type="component" value="Unassembled WGS sequence"/>
</dbReference>
<name>A0ABU2MER2_9ACTN</name>
<proteinExistence type="predicted"/>
<evidence type="ECO:0000313" key="4">
    <source>
        <dbReference type="Proteomes" id="UP001183390"/>
    </source>
</evidence>
<evidence type="ECO:0000256" key="1">
    <source>
        <dbReference type="SAM" id="MobiDB-lite"/>
    </source>
</evidence>
<organism evidence="3 4">
    <name type="scientific">Nocardiopsis lambiniae</name>
    <dbReference type="NCBI Taxonomy" id="3075539"/>
    <lineage>
        <taxon>Bacteria</taxon>
        <taxon>Bacillati</taxon>
        <taxon>Actinomycetota</taxon>
        <taxon>Actinomycetes</taxon>
        <taxon>Streptosporangiales</taxon>
        <taxon>Nocardiopsidaceae</taxon>
        <taxon>Nocardiopsis</taxon>
    </lineage>
</organism>
<sequence>MRQLRDDRGSTEMAIAAPALLLLVMLVVQAALWMHGDHVAADLARRTAEQSRTVDGGSTPVGPPAGSVLTDVNVAVDRGAEEVRVTVTGHVPSVIPGLSWPVEHVSVAPVERYVPGGEAP</sequence>
<keyword evidence="4" id="KW-1185">Reference proteome</keyword>
<evidence type="ECO:0000259" key="2">
    <source>
        <dbReference type="Pfam" id="PF07811"/>
    </source>
</evidence>
<evidence type="ECO:0000313" key="3">
    <source>
        <dbReference type="EMBL" id="MDT0331184.1"/>
    </source>
</evidence>